<feature type="domain" description="Peptidase M13 C-terminal" evidence="1">
    <location>
        <begin position="53"/>
        <end position="134"/>
    </location>
</feature>
<dbReference type="PANTHER" id="PTHR11733:SF133">
    <property type="entry name" value="PHOSPHATE-REGULATING NEUTRAL ENDOPEPTIDASE PHEX"/>
    <property type="match status" value="1"/>
</dbReference>
<protein>
    <recommendedName>
        <fullName evidence="1">Peptidase M13 C-terminal domain-containing protein</fullName>
    </recommendedName>
</protein>
<dbReference type="Gene3D" id="3.40.390.10">
    <property type="entry name" value="Collagenase (Catalytic Domain)"/>
    <property type="match status" value="1"/>
</dbReference>
<dbReference type="PROSITE" id="PS51885">
    <property type="entry name" value="NEPRILYSIN"/>
    <property type="match status" value="1"/>
</dbReference>
<dbReference type="GO" id="GO:0016485">
    <property type="term" value="P:protein processing"/>
    <property type="evidence" value="ECO:0007669"/>
    <property type="project" value="TreeGrafter"/>
</dbReference>
<name>A0A7R9M937_9ACAR</name>
<dbReference type="SUPFAM" id="SSF55486">
    <property type="entry name" value="Metalloproteases ('zincins'), catalytic domain"/>
    <property type="match status" value="1"/>
</dbReference>
<dbReference type="InterPro" id="IPR018497">
    <property type="entry name" value="Peptidase_M13_C"/>
</dbReference>
<keyword evidence="3" id="KW-1185">Reference proteome</keyword>
<evidence type="ECO:0000313" key="3">
    <source>
        <dbReference type="Proteomes" id="UP000728032"/>
    </source>
</evidence>
<dbReference type="EMBL" id="OC925058">
    <property type="protein sequence ID" value="CAD7655902.1"/>
    <property type="molecule type" value="Genomic_DNA"/>
</dbReference>
<dbReference type="InterPro" id="IPR024079">
    <property type="entry name" value="MetalloPept_cat_dom_sf"/>
</dbReference>
<feature type="domain" description="Peptidase M13 C-terminal" evidence="1">
    <location>
        <begin position="2"/>
        <end position="42"/>
    </location>
</feature>
<dbReference type="AlphaFoldDB" id="A0A7R9M937"/>
<sequence>MIFPATILKPPFLYSNGPAAINYGAIGWLIGHELTHGFDDWGQFGLQFTICNISIGYYILGVKYDSNGNLKNRFTEEATERFDEKANCFVKQYSSEYVPEVHMNLNGRNTLGENIADNGGLRESFRAFQTYVKTYGEPQRLPYPPDCPNIGHPPTVFSISMRGVTPLALRFLLNDILIAWETLSSSILKLLYHILSSGNVWDASQPPHANA</sequence>
<dbReference type="PRINTS" id="PR00786">
    <property type="entry name" value="NEPRILYSIN"/>
</dbReference>
<dbReference type="EMBL" id="CAJPVJ010010233">
    <property type="protein sequence ID" value="CAG2173089.1"/>
    <property type="molecule type" value="Genomic_DNA"/>
</dbReference>
<evidence type="ECO:0000313" key="2">
    <source>
        <dbReference type="EMBL" id="CAD7655902.1"/>
    </source>
</evidence>
<dbReference type="GO" id="GO:0004222">
    <property type="term" value="F:metalloendopeptidase activity"/>
    <property type="evidence" value="ECO:0007669"/>
    <property type="project" value="InterPro"/>
</dbReference>
<dbReference type="Pfam" id="PF01431">
    <property type="entry name" value="Peptidase_M13"/>
    <property type="match status" value="2"/>
</dbReference>
<proteinExistence type="predicted"/>
<reference evidence="2" key="1">
    <citation type="submission" date="2020-11" db="EMBL/GenBank/DDBJ databases">
        <authorList>
            <person name="Tran Van P."/>
        </authorList>
    </citation>
    <scope>NUCLEOTIDE SEQUENCE</scope>
</reference>
<organism evidence="2">
    <name type="scientific">Oppiella nova</name>
    <dbReference type="NCBI Taxonomy" id="334625"/>
    <lineage>
        <taxon>Eukaryota</taxon>
        <taxon>Metazoa</taxon>
        <taxon>Ecdysozoa</taxon>
        <taxon>Arthropoda</taxon>
        <taxon>Chelicerata</taxon>
        <taxon>Arachnida</taxon>
        <taxon>Acari</taxon>
        <taxon>Acariformes</taxon>
        <taxon>Sarcoptiformes</taxon>
        <taxon>Oribatida</taxon>
        <taxon>Brachypylina</taxon>
        <taxon>Oppioidea</taxon>
        <taxon>Oppiidae</taxon>
        <taxon>Oppiella</taxon>
    </lineage>
</organism>
<dbReference type="OrthoDB" id="6475849at2759"/>
<evidence type="ECO:0000259" key="1">
    <source>
        <dbReference type="Pfam" id="PF01431"/>
    </source>
</evidence>
<dbReference type="PANTHER" id="PTHR11733">
    <property type="entry name" value="ZINC METALLOPROTEASE FAMILY M13 NEPRILYSIN-RELATED"/>
    <property type="match status" value="1"/>
</dbReference>
<accession>A0A7R9M937</accession>
<gene>
    <name evidence="2" type="ORF">ONB1V03_LOCUS12543</name>
</gene>
<dbReference type="Proteomes" id="UP000728032">
    <property type="component" value="Unassembled WGS sequence"/>
</dbReference>
<dbReference type="GO" id="GO:0005886">
    <property type="term" value="C:plasma membrane"/>
    <property type="evidence" value="ECO:0007669"/>
    <property type="project" value="TreeGrafter"/>
</dbReference>
<dbReference type="InterPro" id="IPR000718">
    <property type="entry name" value="Peptidase_M13"/>
</dbReference>